<protein>
    <submittedName>
        <fullName evidence="2">Uncharacterized protein</fullName>
    </submittedName>
</protein>
<feature type="region of interest" description="Disordered" evidence="1">
    <location>
        <begin position="1127"/>
        <end position="1219"/>
    </location>
</feature>
<feature type="region of interest" description="Disordered" evidence="1">
    <location>
        <begin position="1431"/>
        <end position="1454"/>
    </location>
</feature>
<evidence type="ECO:0000313" key="3">
    <source>
        <dbReference type="Proteomes" id="UP001159363"/>
    </source>
</evidence>
<dbReference type="Proteomes" id="UP001159363">
    <property type="component" value="Chromosome 5"/>
</dbReference>
<name>A0ABQ9HCB8_9NEOP</name>
<feature type="region of interest" description="Disordered" evidence="1">
    <location>
        <begin position="1380"/>
        <end position="1400"/>
    </location>
</feature>
<proteinExistence type="predicted"/>
<dbReference type="EMBL" id="JARBHB010000006">
    <property type="protein sequence ID" value="KAJ8881890.1"/>
    <property type="molecule type" value="Genomic_DNA"/>
</dbReference>
<reference evidence="2 3" key="1">
    <citation type="submission" date="2023-02" db="EMBL/GenBank/DDBJ databases">
        <title>LHISI_Scaffold_Assembly.</title>
        <authorList>
            <person name="Stuart O.P."/>
            <person name="Cleave R."/>
            <person name="Magrath M.J.L."/>
            <person name="Mikheyev A.S."/>
        </authorList>
    </citation>
    <scope>NUCLEOTIDE SEQUENCE [LARGE SCALE GENOMIC DNA]</scope>
    <source>
        <strain evidence="2">Daus_M_001</strain>
        <tissue evidence="2">Leg muscle</tissue>
    </source>
</reference>
<feature type="compositionally biased region" description="Low complexity" evidence="1">
    <location>
        <begin position="1385"/>
        <end position="1396"/>
    </location>
</feature>
<evidence type="ECO:0000313" key="2">
    <source>
        <dbReference type="EMBL" id="KAJ8881890.1"/>
    </source>
</evidence>
<feature type="compositionally biased region" description="Basic residues" evidence="1">
    <location>
        <begin position="1184"/>
        <end position="1196"/>
    </location>
</feature>
<organism evidence="2 3">
    <name type="scientific">Dryococelus australis</name>
    <dbReference type="NCBI Taxonomy" id="614101"/>
    <lineage>
        <taxon>Eukaryota</taxon>
        <taxon>Metazoa</taxon>
        <taxon>Ecdysozoa</taxon>
        <taxon>Arthropoda</taxon>
        <taxon>Hexapoda</taxon>
        <taxon>Insecta</taxon>
        <taxon>Pterygota</taxon>
        <taxon>Neoptera</taxon>
        <taxon>Polyneoptera</taxon>
        <taxon>Phasmatodea</taxon>
        <taxon>Verophasmatodea</taxon>
        <taxon>Anareolatae</taxon>
        <taxon>Phasmatidae</taxon>
        <taxon>Eurycanthinae</taxon>
        <taxon>Dryococelus</taxon>
    </lineage>
</organism>
<sequence length="1954" mass="217375">MQGFGAGRVARQCTIHVAVSMCKVGQGHGASCATVAAVGRNTETDSDVYTLCILHQQHNVICVTNVTLRFASRQVYSSAAGTILIALVLSLALSCTLSASQINKREALFQFFCGNAELIYIKTGMAVECVNSSKFCRSDVLKMFGEVCQTARYTLSPPRERLAKRIRLLLPEFDWGTIKVIDCGDMQQCSVMSGQEEAKRRYFFAIVKALCTIDEGSDLLLLGYCLLTQFNVAIVYMLCHAFQQTTPVPPNILTQNKQWQICRQTAYSHLLLPAAQKEAVLTGETITCKHMKPVRNPKAVFRVPFCQAGRGWPTLGYHLVEGLRSKWRGIKPQGPCSLPRCRKEIGLVGLRLTTKLSSGDAIQILGVILGGKAISPHLPGHRMDCARSTGDVATTCYNAVKENTLGKRYRVNTSRLPLVSFLHAAGRASVDPGVALNLGGRRADELSLEAILSFLIYVVQNLLFSALPVGSGGATYSLSPWVEADDRFTTSAQGSTTVMSLGAGVLRSCGDLYNYLIDYLPVRGSSGKTISVKRVAMLVAISNHFPSRRRVRGSSKPVCHVACTPQCQTDVLGRQTESRRAGTKRGGAVVTHWTRIRGTRVQVPLRRMMGWVPNKGHGQFLPQSLFPVQLVPSLMTLLSTRHNMMTHSSARSASVASDLFKYTFTDSDIAKKFQMHKDKLGYVVAYGLGPFFQKELSIVKDLLMNFISAFKERGLNLKTVIQVSVDEPYVNVKFLKDEKLPMRRLSWAGALLPHLKKYINVVGKKPPQSENLEKLKVTVKDELLAAKLEFLSSISVKLESFLTDCQTNWLRLPFVYTDLNQLIVLLMNKIVNHDILSTAISTQKLIGIDLAKKCKLKTYQSLDIGFAASTALKEVKEILALQFEKNCQAFLVELCPKLMKKCPLSYKTCQGCKLPFPRSNDEIKLKKLTTADLAKREYLDFLDKQSIQEQLKNFNFKNDRDHFMYQLLANENVLKALLSFVQKILILFHANGAVEHSFSINKQCLVENLLEDSLVAQRSIYDAVISAGSAKRMFKKKRVAEEIRVSELKKRNILQHGKEEAEALESQVGFVRPQRRDSALIFCGLRKNAEFYKSIMARIASKLEGMDENNSVLSVLPINRLCVSRLRNPASTPPSPSPRAEFRQATSHLGGWPSTTEDPRSRVLRRGFSPPTPASQQKDVTRPTRAHHGTLQHPKHSPVLGPPVNHKSSASPAAAPCDDYSLRHSMPRLQQQFNTNTPCYYSKGTGIVFVHGAQRELFSGEPHSMPYKVRNGRWRREQKTAHLAAKQRLTLTPPMKERQVERDRAASLRLRAILTAPMVHYISFPPHVRTSQDYYPVLRGIVYRTEAWYGIANAWFWSQGSGAWYQQYCVSWPSSTQLKPEDCNTSSTQSTTQLQQPTEDLKCKSGSTITSHQLPIRIPFPGNKVSTPDCVSGQNSGGMKGQGKREIPEKTCRPTASSGAIPICENSYNGTGRIERERRLDCPLSLIYCLPCNAQISILHSAHKDRKCLATTQQNADYFFFAYVTLSYLASSPRQTAQRHALHGPTMAAYGVHISGSAMHVRDRLGARSLVKQGLQDLVLALTVCLNRVRQATGLSLTCLTGVGRALCEGPGLGLLTRWVDGGRGGLASFSLGSSVFLAPSFQRSILTSITLIGSVDLVVKSCPTLLHSLQIDQIKTLSCVSCRESEQLKLVCSKRLGLPMAYLVLGDLWCDELIAVTREEVSSCNHPEAVSTFFTCLTSPIPFQPGKGIGIRTHTLTSVKRLQGNVWSYYYVMPRGTSAYSADTFSQCSVHKRSISSYEELAHPGTEEAVGEQFYSCVINMNHMSIVEHVEDISELHAGADDAEVPARLIRRRHHTSPDLEELIVNDICNYSGEHIWFAVGSRGSYIAMRHIPIKKFRWWCAIRVCTLCSRFGLAVYVLCMTETSGPGRYEDEPSIRLRRFEHGYNILPSRLL</sequence>
<feature type="compositionally biased region" description="Basic and acidic residues" evidence="1">
    <location>
        <begin position="1443"/>
        <end position="1452"/>
    </location>
</feature>
<comment type="caution">
    <text evidence="2">The sequence shown here is derived from an EMBL/GenBank/DDBJ whole genome shotgun (WGS) entry which is preliminary data.</text>
</comment>
<gene>
    <name evidence="2" type="ORF">PR048_018376</name>
</gene>
<evidence type="ECO:0000256" key="1">
    <source>
        <dbReference type="SAM" id="MobiDB-lite"/>
    </source>
</evidence>
<accession>A0ABQ9HCB8</accession>
<keyword evidence="3" id="KW-1185">Reference proteome</keyword>